<feature type="region of interest" description="Disordered" evidence="13">
    <location>
        <begin position="1"/>
        <end position="51"/>
    </location>
</feature>
<comment type="catalytic activity">
    <reaction evidence="10 12">
        <text>RNA(n) + a ribonucleoside 5'-triphosphate = RNA(n+1) + diphosphate</text>
        <dbReference type="Rhea" id="RHEA:21248"/>
        <dbReference type="Rhea" id="RHEA-COMP:14527"/>
        <dbReference type="Rhea" id="RHEA-COMP:17342"/>
        <dbReference type="ChEBI" id="CHEBI:33019"/>
        <dbReference type="ChEBI" id="CHEBI:61557"/>
        <dbReference type="ChEBI" id="CHEBI:140395"/>
        <dbReference type="EC" id="2.7.7.6"/>
    </reaction>
</comment>
<protein>
    <recommendedName>
        <fullName evidence="12">DNA-directed RNA polymerase subunit beta</fullName>
        <ecNumber evidence="12">2.7.7.6</ecNumber>
    </recommendedName>
</protein>
<evidence type="ECO:0000256" key="6">
    <source>
        <dbReference type="ARBA" id="ARBA00022723"/>
    </source>
</evidence>
<dbReference type="Pfam" id="PF04566">
    <property type="entry name" value="RNA_pol_Rpb2_4"/>
    <property type="match status" value="1"/>
</dbReference>
<evidence type="ECO:0000313" key="21">
    <source>
        <dbReference type="EMBL" id="KAA8496235.1"/>
    </source>
</evidence>
<accession>A0A5J4YYN6</accession>
<feature type="domain" description="RNA polymerase Rpb2" evidence="18">
    <location>
        <begin position="534"/>
        <end position="598"/>
    </location>
</feature>
<feature type="domain" description="RNA polymerase Rpb2" evidence="16">
    <location>
        <begin position="276"/>
        <end position="458"/>
    </location>
</feature>
<keyword evidence="8 12" id="KW-0804">Transcription</keyword>
<dbReference type="Pfam" id="PF00562">
    <property type="entry name" value="RNA_pol_Rpb2_6"/>
    <property type="match status" value="1"/>
</dbReference>
<dbReference type="InterPro" id="IPR007647">
    <property type="entry name" value="RNA_pol_Rpb2_5"/>
</dbReference>
<gene>
    <name evidence="21" type="ORF">FVE85_2390</name>
</gene>
<evidence type="ECO:0000256" key="13">
    <source>
        <dbReference type="SAM" id="MobiDB-lite"/>
    </source>
</evidence>
<dbReference type="GO" id="GO:0032549">
    <property type="term" value="F:ribonucleoside binding"/>
    <property type="evidence" value="ECO:0007669"/>
    <property type="project" value="InterPro"/>
</dbReference>
<dbReference type="Gene3D" id="2.40.270.10">
    <property type="entry name" value="DNA-directed RNA polymerase, subunit 2, domain 6"/>
    <property type="match status" value="1"/>
</dbReference>
<dbReference type="FunFam" id="3.90.1100.10:FF:000021">
    <property type="entry name" value="DNA-directed RNA polymerase subunit beta"/>
    <property type="match status" value="1"/>
</dbReference>
<dbReference type="InterPro" id="IPR037033">
    <property type="entry name" value="DNA-dir_RNAP_su2_hyb_sf"/>
</dbReference>
<dbReference type="InterPro" id="IPR007120">
    <property type="entry name" value="DNA-dir_RNAP_su2_dom"/>
</dbReference>
<dbReference type="FunFam" id="2.40.270.10:FF:000006">
    <property type="entry name" value="DNA-directed RNA polymerase subunit beta"/>
    <property type="match status" value="1"/>
</dbReference>
<feature type="domain" description="DNA-directed RNA polymerase subunit 2 hybrid-binding" evidence="14">
    <location>
        <begin position="764"/>
        <end position="1162"/>
    </location>
</feature>
<evidence type="ECO:0000256" key="8">
    <source>
        <dbReference type="ARBA" id="ARBA00023163"/>
    </source>
</evidence>
<dbReference type="FunFam" id="3.90.1800.10:FF:000003">
    <property type="entry name" value="DNA-directed RNA polymerase subunit beta"/>
    <property type="match status" value="1"/>
</dbReference>
<dbReference type="InterPro" id="IPR015712">
    <property type="entry name" value="DNA-dir_RNA_pol_su2"/>
</dbReference>
<dbReference type="InterPro" id="IPR007644">
    <property type="entry name" value="RNA_pol_bsu_protrusion"/>
</dbReference>
<feature type="domain" description="RNA polymerase Rpb2" evidence="19">
    <location>
        <begin position="635"/>
        <end position="695"/>
    </location>
</feature>
<dbReference type="GO" id="GO:0000428">
    <property type="term" value="C:DNA-directed RNA polymerase complex"/>
    <property type="evidence" value="ECO:0007669"/>
    <property type="project" value="UniProtKB-KW"/>
</dbReference>
<comment type="subcellular location">
    <subcellularLocation>
        <location evidence="1">Nucleus</location>
    </subcellularLocation>
</comment>
<dbReference type="FunFam" id="3.90.1110.10:FF:000006">
    <property type="entry name" value="DNA-directed RNA polymerase subunit beta"/>
    <property type="match status" value="1"/>
</dbReference>
<dbReference type="Proteomes" id="UP000324585">
    <property type="component" value="Unassembled WGS sequence"/>
</dbReference>
<evidence type="ECO:0000259" key="18">
    <source>
        <dbReference type="Pfam" id="PF04565"/>
    </source>
</evidence>
<feature type="compositionally biased region" description="Basic and acidic residues" evidence="13">
    <location>
        <begin position="14"/>
        <end position="24"/>
    </location>
</feature>
<proteinExistence type="inferred from homology"/>
<comment type="similarity">
    <text evidence="2 11">Belongs to the RNA polymerase beta chain family.</text>
</comment>
<evidence type="ECO:0000313" key="22">
    <source>
        <dbReference type="Proteomes" id="UP000324585"/>
    </source>
</evidence>
<comment type="caution">
    <text evidence="21">The sequence shown here is derived from an EMBL/GenBank/DDBJ whole genome shotgun (WGS) entry which is preliminary data.</text>
</comment>
<keyword evidence="22" id="KW-1185">Reference proteome</keyword>
<keyword evidence="3 12" id="KW-0240">DNA-directed RNA polymerase</keyword>
<keyword evidence="7" id="KW-0862">Zinc</keyword>
<dbReference type="SUPFAM" id="SSF64484">
    <property type="entry name" value="beta and beta-prime subunits of DNA dependent RNA-polymerase"/>
    <property type="match status" value="1"/>
</dbReference>
<evidence type="ECO:0000256" key="7">
    <source>
        <dbReference type="ARBA" id="ARBA00022833"/>
    </source>
</evidence>
<evidence type="ECO:0000259" key="17">
    <source>
        <dbReference type="Pfam" id="PF04563"/>
    </source>
</evidence>
<organism evidence="21 22">
    <name type="scientific">Porphyridium purpureum</name>
    <name type="common">Red alga</name>
    <name type="synonym">Porphyridium cruentum</name>
    <dbReference type="NCBI Taxonomy" id="35688"/>
    <lineage>
        <taxon>Eukaryota</taxon>
        <taxon>Rhodophyta</taxon>
        <taxon>Bangiophyceae</taxon>
        <taxon>Porphyridiales</taxon>
        <taxon>Porphyridiaceae</taxon>
        <taxon>Porphyridium</taxon>
    </lineage>
</organism>
<dbReference type="GO" id="GO:0046872">
    <property type="term" value="F:metal ion binding"/>
    <property type="evidence" value="ECO:0007669"/>
    <property type="project" value="UniProtKB-KW"/>
</dbReference>
<keyword evidence="9" id="KW-0539">Nucleus</keyword>
<dbReference type="GO" id="GO:0006383">
    <property type="term" value="P:transcription by RNA polymerase III"/>
    <property type="evidence" value="ECO:0007669"/>
    <property type="project" value="UniProtKB-ARBA"/>
</dbReference>
<evidence type="ECO:0000256" key="5">
    <source>
        <dbReference type="ARBA" id="ARBA00022695"/>
    </source>
</evidence>
<evidence type="ECO:0000256" key="9">
    <source>
        <dbReference type="ARBA" id="ARBA00023242"/>
    </source>
</evidence>
<dbReference type="Pfam" id="PF04565">
    <property type="entry name" value="RNA_pol_Rpb2_3"/>
    <property type="match status" value="1"/>
</dbReference>
<dbReference type="PANTHER" id="PTHR20856">
    <property type="entry name" value="DNA-DIRECTED RNA POLYMERASE I SUBUNIT 2"/>
    <property type="match status" value="1"/>
</dbReference>
<dbReference type="Gene3D" id="2.40.50.150">
    <property type="match status" value="1"/>
</dbReference>
<dbReference type="Pfam" id="PF04563">
    <property type="entry name" value="RNA_pol_Rpb2_1"/>
    <property type="match status" value="1"/>
</dbReference>
<dbReference type="Pfam" id="PF04560">
    <property type="entry name" value="RNA_pol_Rpb2_7"/>
    <property type="match status" value="1"/>
</dbReference>
<dbReference type="PROSITE" id="PS01166">
    <property type="entry name" value="RNA_POL_BETA"/>
    <property type="match status" value="1"/>
</dbReference>
<dbReference type="EC" id="2.7.7.6" evidence="12"/>
<keyword evidence="6" id="KW-0479">Metal-binding</keyword>
<dbReference type="FunFam" id="3.90.1100.10:FF:000014">
    <property type="entry name" value="DNA-directed RNA polymerase subunit beta"/>
    <property type="match status" value="1"/>
</dbReference>
<evidence type="ECO:0000256" key="12">
    <source>
        <dbReference type="RuleBase" id="RU363031"/>
    </source>
</evidence>
<dbReference type="GO" id="GO:0003677">
    <property type="term" value="F:DNA binding"/>
    <property type="evidence" value="ECO:0007669"/>
    <property type="project" value="InterPro"/>
</dbReference>
<sequence length="1252" mass="139289">MAPKKSATAPLRKSQPEKDVKDESVEYPSKPSATSRQISEPGPIGAKDEPKLETGCLNMEVEYAAAEPGLASSYGEKKDVELEPSPMGFAFETDPNAFGKNVDLEHAARPIKWADEKWKLLPSMLEARGLVSQHIDSFNYLVSTEIKNIIRANEKVTSDADAGFYVKFVDVRIGEPVVEEDMAYRGVTPQICRLRDITYAAPITVDVEYTKGKMKVFKRDQPIGRMPIMLRSRNCRLWNKDEQELAELGECPLDPGGYFIIKGTEKVILIQEQLSKNRILVEYDSKGELCASVQSSTHERKSRTMLVVKHGRFYLRHNSLSEDVPVIILFKAMGMVSEAEIVQFVGTEQEFQEALVPSIEECASAAFNVRTEAEALEWLGAKVRVSSKAFHRQYQSRRKLDQAREVLASIILAHVPVHNFNFKHKCVLVAQMIRRILIAKQDPETVDDRDYYGNKRLELAGQLLALLFEDLFKKFCSDLKRHADVVLAKPVVAAQFDIVTNFRQDTISAGLEFAISTGNWTVKRFKMERAGVTQVLSRLSFISALGMMTRITSQFEKTRKVSGPRSLQPSQWGMLCPSDTPEGESCGLVKNLALMTHVTTDDDAEPVARFCYELGVQEVGILTGLELNHPRNHLVHLNGLIVGVHRYPKQLCEQLRHLRRLGRIGQFVSVFHSEKQRTVFLACDGGRVCRPLIIVHKGKSLVQPRHLQELALKLRTWHDFLRDGIIEYLDVNEENNTFISWTESKIEAGTTHLEIAPFTILGVCAGLIPFPHHNQSPRNTYQCAMGKQAIGAIAYNQHHRVDTLLYFLSYPQRPLVQTKTISLVGFDRLPGGQNACLAVMSYSGYDIEDAVVLNRASLDRGFGRCCVVRKHATLLKTYPNGTCDRISAPDLASMDEKRREKHSVLESDGVAGVGQRLKPGQIFVNKESPVDTVTPATTNQAQLAFLPGGGASGGMRGSGAGSSGSAPATVAYRPTPLVYKGQEGGIVDKVVFTANEADHYLMKVLIRETRVPELGDKFSSRHGQKGVCGLIADQVDMPWNDQGVCPDLIMNPHGFPSRMTVGKMIEFIAGKAGVFEGVFNEGTAFEGCSVDDCAKLLVKAGFSYSGKDMMYSGITGEPLRSYVFQGPIFYQKLKHMVKDKMHARSRGPRALLTRQPTEGRSRDGGLRLGEMERDSLLGFGASAVLMERLMYSSDAFDAEVCAQCGVLGYKGWCQLCKSSTTMAPLKLPYACKLLFQELQSMNILPRLRLQDI</sequence>
<dbReference type="Pfam" id="PF04561">
    <property type="entry name" value="RNA_pol_Rpb2_2"/>
    <property type="match status" value="1"/>
</dbReference>
<dbReference type="Gene3D" id="3.90.1100.10">
    <property type="match status" value="2"/>
</dbReference>
<keyword evidence="4 12" id="KW-0808">Transferase</keyword>
<dbReference type="InterPro" id="IPR007646">
    <property type="entry name" value="RNA_pol_Rpb2_4"/>
</dbReference>
<feature type="domain" description="RNA polymerase beta subunit protrusion" evidence="17">
    <location>
        <begin position="129"/>
        <end position="495"/>
    </location>
</feature>
<evidence type="ECO:0000259" key="15">
    <source>
        <dbReference type="Pfam" id="PF04560"/>
    </source>
</evidence>
<evidence type="ECO:0000256" key="2">
    <source>
        <dbReference type="ARBA" id="ARBA00006835"/>
    </source>
</evidence>
<evidence type="ECO:0000256" key="1">
    <source>
        <dbReference type="ARBA" id="ARBA00004123"/>
    </source>
</evidence>
<evidence type="ECO:0000259" key="19">
    <source>
        <dbReference type="Pfam" id="PF04566"/>
    </source>
</evidence>
<dbReference type="Gene3D" id="3.90.1800.10">
    <property type="entry name" value="RNA polymerase alpha subunit dimerisation domain"/>
    <property type="match status" value="1"/>
</dbReference>
<dbReference type="EMBL" id="VRMN01000003">
    <property type="protein sequence ID" value="KAA8496235.1"/>
    <property type="molecule type" value="Genomic_DNA"/>
</dbReference>
<dbReference type="NCBIfam" id="NF007175">
    <property type="entry name" value="PRK09606.1"/>
    <property type="match status" value="1"/>
</dbReference>
<dbReference type="InterPro" id="IPR007642">
    <property type="entry name" value="RNA_pol_Rpb2_2"/>
</dbReference>
<comment type="function">
    <text evidence="12">DNA-dependent RNA polymerase catalyzes the transcription of DNA into RNA using the four ribonucleoside triphosphates as substrates.</text>
</comment>
<dbReference type="Pfam" id="PF04567">
    <property type="entry name" value="RNA_pol_Rpb2_5"/>
    <property type="match status" value="1"/>
</dbReference>
<evidence type="ECO:0000259" key="16">
    <source>
        <dbReference type="Pfam" id="PF04561"/>
    </source>
</evidence>
<evidence type="ECO:0000259" key="14">
    <source>
        <dbReference type="Pfam" id="PF00562"/>
    </source>
</evidence>
<evidence type="ECO:0000259" key="20">
    <source>
        <dbReference type="Pfam" id="PF04567"/>
    </source>
</evidence>
<dbReference type="FunFam" id="2.40.270.10:FF:000011">
    <property type="entry name" value="DNA-directed RNA polymerase subunit beta"/>
    <property type="match status" value="1"/>
</dbReference>
<dbReference type="OrthoDB" id="10248617at2759"/>
<dbReference type="GO" id="GO:0005634">
    <property type="term" value="C:nucleus"/>
    <property type="evidence" value="ECO:0007669"/>
    <property type="project" value="UniProtKB-SubCell"/>
</dbReference>
<dbReference type="CDD" id="cd00653">
    <property type="entry name" value="RNA_pol_B_RPB2"/>
    <property type="match status" value="1"/>
</dbReference>
<dbReference type="InterPro" id="IPR007641">
    <property type="entry name" value="RNA_pol_Rpb2_7"/>
</dbReference>
<evidence type="ECO:0000256" key="10">
    <source>
        <dbReference type="ARBA" id="ARBA00048552"/>
    </source>
</evidence>
<dbReference type="InterPro" id="IPR007121">
    <property type="entry name" value="RNA_pol_bsu_CS"/>
</dbReference>
<dbReference type="OMA" id="LAYCSWC"/>
<dbReference type="InterPro" id="IPR014724">
    <property type="entry name" value="RNA_pol_RPB2_OB-fold"/>
</dbReference>
<feature type="domain" description="RNA polymerase Rpb2" evidence="15">
    <location>
        <begin position="1164"/>
        <end position="1248"/>
    </location>
</feature>
<feature type="domain" description="RNA polymerase Rpb2" evidence="20">
    <location>
        <begin position="717"/>
        <end position="749"/>
    </location>
</feature>
<dbReference type="GO" id="GO:0003899">
    <property type="term" value="F:DNA-directed RNA polymerase activity"/>
    <property type="evidence" value="ECO:0007669"/>
    <property type="project" value="UniProtKB-EC"/>
</dbReference>
<evidence type="ECO:0000256" key="4">
    <source>
        <dbReference type="ARBA" id="ARBA00022679"/>
    </source>
</evidence>
<reference evidence="22" key="1">
    <citation type="journal article" date="2019" name="Nat. Commun.">
        <title>Expansion of phycobilisome linker gene families in mesophilic red algae.</title>
        <authorList>
            <person name="Lee J."/>
            <person name="Kim D."/>
            <person name="Bhattacharya D."/>
            <person name="Yoon H.S."/>
        </authorList>
    </citation>
    <scope>NUCLEOTIDE SEQUENCE [LARGE SCALE GENOMIC DNA]</scope>
    <source>
        <strain evidence="22">CCMP 1328</strain>
    </source>
</reference>
<dbReference type="InterPro" id="IPR007645">
    <property type="entry name" value="RNA_pol_Rpb2_3"/>
</dbReference>
<evidence type="ECO:0000256" key="11">
    <source>
        <dbReference type="RuleBase" id="RU000434"/>
    </source>
</evidence>
<name>A0A5J4YYN6_PORPP</name>
<dbReference type="AlphaFoldDB" id="A0A5J4YYN6"/>
<evidence type="ECO:0000256" key="3">
    <source>
        <dbReference type="ARBA" id="ARBA00022478"/>
    </source>
</evidence>
<keyword evidence="5 12" id="KW-0548">Nucleotidyltransferase</keyword>